<protein>
    <submittedName>
        <fullName evidence="1">Uncharacterized protein</fullName>
    </submittedName>
</protein>
<organism evidence="1 2">
    <name type="scientific">Luethyella okanaganae</name>
    <dbReference type="NCBI Taxonomy" id="69372"/>
    <lineage>
        <taxon>Bacteria</taxon>
        <taxon>Bacillati</taxon>
        <taxon>Actinomycetota</taxon>
        <taxon>Actinomycetes</taxon>
        <taxon>Micrococcales</taxon>
        <taxon>Microbacteriaceae</taxon>
        <taxon>Luethyella</taxon>
    </lineage>
</organism>
<accession>A0ABW1VE60</accession>
<sequence length="116" mass="13071">MADQRFEEEVTFGTYYVSTGAAEEFERVLPESWAALHRLGFIAEEPPLLFRSVSAPLRYIELAKWVPGVMGPAHEHPDLIPIWSRLANLVEPHTPEVVDRGLVFDEFVPVVLNADA</sequence>
<dbReference type="RefSeq" id="WP_386729983.1">
    <property type="nucleotide sequence ID" value="NZ_JBHSTP010000002.1"/>
</dbReference>
<keyword evidence="2" id="KW-1185">Reference proteome</keyword>
<gene>
    <name evidence="1" type="ORF">ACFQB0_08140</name>
</gene>
<comment type="caution">
    <text evidence="1">The sequence shown here is derived from an EMBL/GenBank/DDBJ whole genome shotgun (WGS) entry which is preliminary data.</text>
</comment>
<name>A0ABW1VE60_9MICO</name>
<reference evidence="2" key="1">
    <citation type="journal article" date="2019" name="Int. J. Syst. Evol. Microbiol.">
        <title>The Global Catalogue of Microorganisms (GCM) 10K type strain sequencing project: providing services to taxonomists for standard genome sequencing and annotation.</title>
        <authorList>
            <consortium name="The Broad Institute Genomics Platform"/>
            <consortium name="The Broad Institute Genome Sequencing Center for Infectious Disease"/>
            <person name="Wu L."/>
            <person name="Ma J."/>
        </authorList>
    </citation>
    <scope>NUCLEOTIDE SEQUENCE [LARGE SCALE GENOMIC DNA]</scope>
    <source>
        <strain evidence="2">CCUG 43304</strain>
    </source>
</reference>
<dbReference type="EMBL" id="JBHSTP010000002">
    <property type="protein sequence ID" value="MFC6356073.1"/>
    <property type="molecule type" value="Genomic_DNA"/>
</dbReference>
<proteinExistence type="predicted"/>
<dbReference type="Proteomes" id="UP001596306">
    <property type="component" value="Unassembled WGS sequence"/>
</dbReference>
<evidence type="ECO:0000313" key="2">
    <source>
        <dbReference type="Proteomes" id="UP001596306"/>
    </source>
</evidence>
<evidence type="ECO:0000313" key="1">
    <source>
        <dbReference type="EMBL" id="MFC6356073.1"/>
    </source>
</evidence>